<feature type="transmembrane region" description="Helical" evidence="1">
    <location>
        <begin position="62"/>
        <end position="91"/>
    </location>
</feature>
<dbReference type="Pfam" id="PF10318">
    <property type="entry name" value="7TM_GPCR_Srh"/>
    <property type="match status" value="1"/>
</dbReference>
<dbReference type="AlphaFoldDB" id="E3MTC5"/>
<dbReference type="HOGENOM" id="CLU_042960_4_0_1"/>
<dbReference type="InParanoid" id="E3MTC5"/>
<keyword evidence="1" id="KW-0812">Transmembrane</keyword>
<dbReference type="EMBL" id="DS268476">
    <property type="protein sequence ID" value="EFP08789.1"/>
    <property type="molecule type" value="Genomic_DNA"/>
</dbReference>
<organism evidence="3">
    <name type="scientific">Caenorhabditis remanei</name>
    <name type="common">Caenorhabditis vulgaris</name>
    <dbReference type="NCBI Taxonomy" id="31234"/>
    <lineage>
        <taxon>Eukaryota</taxon>
        <taxon>Metazoa</taxon>
        <taxon>Ecdysozoa</taxon>
        <taxon>Nematoda</taxon>
        <taxon>Chromadorea</taxon>
        <taxon>Rhabditida</taxon>
        <taxon>Rhabditina</taxon>
        <taxon>Rhabditomorpha</taxon>
        <taxon>Rhabditoidea</taxon>
        <taxon>Rhabditidae</taxon>
        <taxon>Peloderinae</taxon>
        <taxon>Caenorhabditis</taxon>
    </lineage>
</organism>
<accession>E3MTC5</accession>
<proteinExistence type="predicted"/>
<dbReference type="Proteomes" id="UP000008281">
    <property type="component" value="Unassembled WGS sequence"/>
</dbReference>
<reference evidence="2" key="1">
    <citation type="submission" date="2007-07" db="EMBL/GenBank/DDBJ databases">
        <title>PCAP assembly of the Caenorhabditis remanei genome.</title>
        <authorList>
            <consortium name="The Caenorhabditis remanei Sequencing Consortium"/>
            <person name="Wilson R.K."/>
        </authorList>
    </citation>
    <scope>NUCLEOTIDE SEQUENCE [LARGE SCALE GENOMIC DNA]</scope>
    <source>
        <strain evidence="2">PB4641</strain>
    </source>
</reference>
<dbReference type="PANTHER" id="PTHR22941:SF188">
    <property type="entry name" value="SERPENTINE RECEPTOR, CLASS H"/>
    <property type="match status" value="1"/>
</dbReference>
<feature type="transmembrane region" description="Helical" evidence="1">
    <location>
        <begin position="103"/>
        <end position="120"/>
    </location>
</feature>
<protein>
    <submittedName>
        <fullName evidence="2">Uncharacterized protein</fullName>
    </submittedName>
</protein>
<dbReference type="OrthoDB" id="5807180at2759"/>
<sequence>MTYCSASYQFSYLDTPEFYTTGLHILSMIAIPIHLFGAYCILFKTPETMSSVKFTMFNFHMWILLVDLVFTVLVSPFPLFPLFAAGVFGLLDGIGVNRTFQTFLQFGTVETMYIGMILIFENRYLIITDANKYWKAIRKPWTVLNYICAVSVGIPFYLMIPENQESSKSKVFERSPRPRTCKHM</sequence>
<feature type="transmembrane region" description="Helical" evidence="1">
    <location>
        <begin position="141"/>
        <end position="160"/>
    </location>
</feature>
<dbReference type="InterPro" id="IPR053220">
    <property type="entry name" value="Nematode_rcpt-like_serp_H"/>
</dbReference>
<dbReference type="PANTHER" id="PTHR22941">
    <property type="entry name" value="SERPENTINE RECEPTOR"/>
    <property type="match status" value="1"/>
</dbReference>
<evidence type="ECO:0000313" key="3">
    <source>
        <dbReference type="Proteomes" id="UP000008281"/>
    </source>
</evidence>
<dbReference type="OMA" id="YLMIPEN"/>
<keyword evidence="1" id="KW-0472">Membrane</keyword>
<dbReference type="InterPro" id="IPR019422">
    <property type="entry name" value="7TM_GPCR_serpentine_rcpt_Srh"/>
</dbReference>
<keyword evidence="1" id="KW-1133">Transmembrane helix</keyword>
<name>E3MTC5_CAERE</name>
<feature type="transmembrane region" description="Helical" evidence="1">
    <location>
        <begin position="18"/>
        <end position="42"/>
    </location>
</feature>
<evidence type="ECO:0000256" key="1">
    <source>
        <dbReference type="SAM" id="Phobius"/>
    </source>
</evidence>
<evidence type="ECO:0000313" key="2">
    <source>
        <dbReference type="EMBL" id="EFP08789.1"/>
    </source>
</evidence>
<gene>
    <name evidence="2" type="ORF">CRE_19862</name>
</gene>
<keyword evidence="3" id="KW-1185">Reference proteome</keyword>